<organism evidence="2 3">
    <name type="scientific">Marinobacter daqiaonensis</name>
    <dbReference type="NCBI Taxonomy" id="650891"/>
    <lineage>
        <taxon>Bacteria</taxon>
        <taxon>Pseudomonadati</taxon>
        <taxon>Pseudomonadota</taxon>
        <taxon>Gammaproteobacteria</taxon>
        <taxon>Pseudomonadales</taxon>
        <taxon>Marinobacteraceae</taxon>
        <taxon>Marinobacter</taxon>
    </lineage>
</organism>
<evidence type="ECO:0008006" key="4">
    <source>
        <dbReference type="Google" id="ProtNLM"/>
    </source>
</evidence>
<evidence type="ECO:0000313" key="3">
    <source>
        <dbReference type="Proteomes" id="UP000198644"/>
    </source>
</evidence>
<evidence type="ECO:0000256" key="1">
    <source>
        <dbReference type="SAM" id="Phobius"/>
    </source>
</evidence>
<dbReference type="AlphaFoldDB" id="A0A1I6I3E5"/>
<name>A0A1I6I3E5_9GAMM</name>
<dbReference type="STRING" id="650891.SAMN05216203_1779"/>
<keyword evidence="1" id="KW-1133">Transmembrane helix</keyword>
<sequence length="233" mass="26048">MDDGGRAMNNRYRGISLWWLAMAAALTPLITIHTTFVVSILEGHVSWCVPYWDSCTSISRTGRYGTSYFIFKGTMLPAAILGVLFWFLNSQWLLQLGATSRGRPWIPWLGLVACASLAAYTLALGHAGDGFYLIRRIGVVLYFALTYIAQLLISSALTGHPRWRRSGQHLLWLCELTLAVGILSVILSAVAPTVYSQTDDAFEWVLALLINLHAIWLAVLWKKSGFRARLWAE</sequence>
<gene>
    <name evidence="2" type="ORF">SAMN05216203_1779</name>
</gene>
<reference evidence="3" key="1">
    <citation type="submission" date="2016-10" db="EMBL/GenBank/DDBJ databases">
        <authorList>
            <person name="Varghese N."/>
            <person name="Submissions S."/>
        </authorList>
    </citation>
    <scope>NUCLEOTIDE SEQUENCE [LARGE SCALE GENOMIC DNA]</scope>
    <source>
        <strain evidence="3">CGMCC 1.9167</strain>
    </source>
</reference>
<protein>
    <recommendedName>
        <fullName evidence="4">Frag1/DRAM/Sfk1 family protein</fullName>
    </recommendedName>
</protein>
<feature type="transmembrane region" description="Helical" evidence="1">
    <location>
        <begin position="16"/>
        <end position="41"/>
    </location>
</feature>
<dbReference type="EMBL" id="FOYW01000001">
    <property type="protein sequence ID" value="SFR61232.1"/>
    <property type="molecule type" value="Genomic_DNA"/>
</dbReference>
<keyword evidence="3" id="KW-1185">Reference proteome</keyword>
<evidence type="ECO:0000313" key="2">
    <source>
        <dbReference type="EMBL" id="SFR61232.1"/>
    </source>
</evidence>
<feature type="transmembrane region" description="Helical" evidence="1">
    <location>
        <begin position="69"/>
        <end position="88"/>
    </location>
</feature>
<keyword evidence="1" id="KW-0812">Transmembrane</keyword>
<feature type="transmembrane region" description="Helical" evidence="1">
    <location>
        <begin position="170"/>
        <end position="195"/>
    </location>
</feature>
<feature type="transmembrane region" description="Helical" evidence="1">
    <location>
        <begin position="139"/>
        <end position="158"/>
    </location>
</feature>
<accession>A0A1I6I3E5</accession>
<proteinExistence type="predicted"/>
<dbReference type="Proteomes" id="UP000198644">
    <property type="component" value="Unassembled WGS sequence"/>
</dbReference>
<keyword evidence="1" id="KW-0472">Membrane</keyword>
<feature type="transmembrane region" description="Helical" evidence="1">
    <location>
        <begin position="201"/>
        <end position="221"/>
    </location>
</feature>
<feature type="transmembrane region" description="Helical" evidence="1">
    <location>
        <begin position="108"/>
        <end position="127"/>
    </location>
</feature>